<dbReference type="InterPro" id="IPR003593">
    <property type="entry name" value="AAA+_ATPase"/>
</dbReference>
<protein>
    <submittedName>
        <fullName evidence="2">AAA family ATPase</fullName>
    </submittedName>
</protein>
<dbReference type="EMBL" id="CP099489">
    <property type="protein sequence ID" value="USQ80117.1"/>
    <property type="molecule type" value="Genomic_DNA"/>
</dbReference>
<dbReference type="SMART" id="SM00382">
    <property type="entry name" value="AAA"/>
    <property type="match status" value="1"/>
</dbReference>
<dbReference type="PANTHER" id="PTHR37291">
    <property type="entry name" value="5-METHYLCYTOSINE-SPECIFIC RESTRICTION ENZYME B"/>
    <property type="match status" value="1"/>
</dbReference>
<gene>
    <name evidence="2" type="ORF">NF556_00170</name>
</gene>
<accession>A0ABY4YU65</accession>
<evidence type="ECO:0000259" key="1">
    <source>
        <dbReference type="SMART" id="SM00382"/>
    </source>
</evidence>
<dbReference type="InterPro" id="IPR052934">
    <property type="entry name" value="Methyl-DNA_Rec/Restrict_Enz"/>
</dbReference>
<dbReference type="PANTHER" id="PTHR37291:SF1">
    <property type="entry name" value="TYPE IV METHYL-DIRECTED RESTRICTION ENZYME ECOKMCRB SUBUNIT"/>
    <property type="match status" value="1"/>
</dbReference>
<dbReference type="Pfam" id="PF07728">
    <property type="entry name" value="AAA_5"/>
    <property type="match status" value="1"/>
</dbReference>
<dbReference type="InterPro" id="IPR027417">
    <property type="entry name" value="P-loop_NTPase"/>
</dbReference>
<name>A0ABY4YU65_9MICO</name>
<feature type="domain" description="AAA+ ATPase" evidence="1">
    <location>
        <begin position="263"/>
        <end position="461"/>
    </location>
</feature>
<reference evidence="2" key="1">
    <citation type="submission" date="2022-06" db="EMBL/GenBank/DDBJ databases">
        <title>Ornithinimicrobium HY1793.</title>
        <authorList>
            <person name="Huang Y."/>
        </authorList>
    </citation>
    <scope>NUCLEOTIDE SEQUENCE</scope>
    <source>
        <strain evidence="2">HY1793</strain>
    </source>
</reference>
<proteinExistence type="predicted"/>
<dbReference type="RefSeq" id="WP_252593484.1">
    <property type="nucleotide sequence ID" value="NZ_CP099489.1"/>
</dbReference>
<dbReference type="Proteomes" id="UP001056455">
    <property type="component" value="Chromosome"/>
</dbReference>
<organism evidence="2 3">
    <name type="scientific">Ornithinimicrobium faecis</name>
    <dbReference type="NCBI Taxonomy" id="2934158"/>
    <lineage>
        <taxon>Bacteria</taxon>
        <taxon>Bacillati</taxon>
        <taxon>Actinomycetota</taxon>
        <taxon>Actinomycetes</taxon>
        <taxon>Micrococcales</taxon>
        <taxon>Ornithinimicrobiaceae</taxon>
        <taxon>Ornithinimicrobium</taxon>
    </lineage>
</organism>
<evidence type="ECO:0000313" key="3">
    <source>
        <dbReference type="Proteomes" id="UP001056455"/>
    </source>
</evidence>
<evidence type="ECO:0000313" key="2">
    <source>
        <dbReference type="EMBL" id="USQ80117.1"/>
    </source>
</evidence>
<dbReference type="Gene3D" id="3.40.50.300">
    <property type="entry name" value="P-loop containing nucleotide triphosphate hydrolases"/>
    <property type="match status" value="1"/>
</dbReference>
<sequence length="585" mass="63717">MSPFPSLGQISFTKFTSPEATVEVLSKVVPGQTTGLDIETALSAAGQPPPLWNDLLAYDPPLANARTAAGPQVAVDNELLRASRDERDDRFLLLWVALNLADPRLDDIVREVLTDSQGHLKPEEVNASRLRPILDKRHADSMEDLPHDTKATSNILSLMERCRLIIPAKHGGSIVGIDRPLPTRHAVPGAVTLISERLAEQGFLAAPGREIDLALSIGANAWLNLSTDEFRAAFHSRPIASQVQSQRAALPNSLVELASQLRRKGQVVLQGPPGAGKTYIAKQYVSWVTANRSSDSRLQEIIDSLPANERTVAGISDEVQRRGLAGLWDIVQFHPGYDYTDFVRALAAQPHGEGVTFVPEHRILSLICAIGMELERRAYDIELVLVLDEVNRGDIPNIFGELLYALEYRGQAVATPYTVDGDGSLTIPDSLRVLGTMNTADRSIAVIDYALRRRFVFLDVASTQDPITTYGFDDEATRDAALYLYSATADMLSGAASGLQVGPSYFLADQDGSASSLEVLAGRYVYEVLPLLTEYELEGELDPNVVTGLRQRIGLTDGSAQLAHAKELVDHLVGKPWTNQGDSES</sequence>
<keyword evidence="3" id="KW-1185">Reference proteome</keyword>
<dbReference type="InterPro" id="IPR011704">
    <property type="entry name" value="ATPase_dyneun-rel_AAA"/>
</dbReference>
<dbReference type="SUPFAM" id="SSF52540">
    <property type="entry name" value="P-loop containing nucleoside triphosphate hydrolases"/>
    <property type="match status" value="1"/>
</dbReference>